<keyword evidence="1" id="KW-0963">Cytoplasm</keyword>
<dbReference type="GO" id="GO:0003677">
    <property type="term" value="F:DNA binding"/>
    <property type="evidence" value="ECO:0007669"/>
    <property type="project" value="UniProtKB-KW"/>
</dbReference>
<dbReference type="NCBIfam" id="NF003995">
    <property type="entry name" value="PRK05472.2-4"/>
    <property type="match status" value="1"/>
</dbReference>
<gene>
    <name evidence="8" type="ORF">LCGC14_1399410</name>
</gene>
<comment type="caution">
    <text evidence="8">The sequence shown here is derived from an EMBL/GenBank/DDBJ whole genome shotgun (WGS) entry which is preliminary data.</text>
</comment>
<evidence type="ECO:0000259" key="7">
    <source>
        <dbReference type="SMART" id="SM00881"/>
    </source>
</evidence>
<dbReference type="Gene3D" id="3.40.50.720">
    <property type="entry name" value="NAD(P)-binding Rossmann-like Domain"/>
    <property type="match status" value="1"/>
</dbReference>
<dbReference type="InterPro" id="IPR058236">
    <property type="entry name" value="Rex_actinobacterial-type"/>
</dbReference>
<dbReference type="SMART" id="SM00881">
    <property type="entry name" value="CoA_binding"/>
    <property type="match status" value="1"/>
</dbReference>
<dbReference type="HAMAP" id="MF_01131">
    <property type="entry name" value="Rex"/>
    <property type="match status" value="1"/>
</dbReference>
<organism evidence="8">
    <name type="scientific">marine sediment metagenome</name>
    <dbReference type="NCBI Taxonomy" id="412755"/>
    <lineage>
        <taxon>unclassified sequences</taxon>
        <taxon>metagenomes</taxon>
        <taxon>ecological metagenomes</taxon>
    </lineage>
</organism>
<dbReference type="GO" id="GO:0051775">
    <property type="term" value="P:response to redox state"/>
    <property type="evidence" value="ECO:0007669"/>
    <property type="project" value="InterPro"/>
</dbReference>
<keyword evidence="4" id="KW-0520">NAD</keyword>
<keyword evidence="3" id="KW-0805">Transcription regulation</keyword>
<evidence type="ECO:0000256" key="6">
    <source>
        <dbReference type="ARBA" id="ARBA00023163"/>
    </source>
</evidence>
<dbReference type="NCBIfam" id="NF003994">
    <property type="entry name" value="PRK05472.2-3"/>
    <property type="match status" value="1"/>
</dbReference>
<dbReference type="PANTHER" id="PTHR35786:SF1">
    <property type="entry name" value="REDOX-SENSING TRANSCRIPTIONAL REPRESSOR REX 1"/>
    <property type="match status" value="1"/>
</dbReference>
<name>A0A0F9KIF5_9ZZZZ</name>
<accession>A0A0F9KIF5</accession>
<keyword evidence="5" id="KW-0238">DNA-binding</keyword>
<dbReference type="InterPro" id="IPR022876">
    <property type="entry name" value="Tscrpt_rep_Rex"/>
</dbReference>
<reference evidence="8" key="1">
    <citation type="journal article" date="2015" name="Nature">
        <title>Complex archaea that bridge the gap between prokaryotes and eukaryotes.</title>
        <authorList>
            <person name="Spang A."/>
            <person name="Saw J.H."/>
            <person name="Jorgensen S.L."/>
            <person name="Zaremba-Niedzwiedzka K."/>
            <person name="Martijn J."/>
            <person name="Lind A.E."/>
            <person name="van Eijk R."/>
            <person name="Schleper C."/>
            <person name="Guy L."/>
            <person name="Ettema T.J."/>
        </authorList>
    </citation>
    <scope>NUCLEOTIDE SEQUENCE</scope>
</reference>
<keyword evidence="6" id="KW-0804">Transcription</keyword>
<dbReference type="NCBIfam" id="NF003992">
    <property type="entry name" value="PRK05472.2-1"/>
    <property type="match status" value="1"/>
</dbReference>
<evidence type="ECO:0000256" key="2">
    <source>
        <dbReference type="ARBA" id="ARBA00022491"/>
    </source>
</evidence>
<keyword evidence="2" id="KW-0678">Repressor</keyword>
<dbReference type="InterPro" id="IPR036390">
    <property type="entry name" value="WH_DNA-bd_sf"/>
</dbReference>
<dbReference type="InterPro" id="IPR036388">
    <property type="entry name" value="WH-like_DNA-bd_sf"/>
</dbReference>
<dbReference type="SUPFAM" id="SSF46785">
    <property type="entry name" value="Winged helix' DNA-binding domain"/>
    <property type="match status" value="1"/>
</dbReference>
<dbReference type="InterPro" id="IPR003781">
    <property type="entry name" value="CoA-bd"/>
</dbReference>
<dbReference type="PANTHER" id="PTHR35786">
    <property type="entry name" value="REDOX-SENSING TRANSCRIPTIONAL REPRESSOR REX"/>
    <property type="match status" value="1"/>
</dbReference>
<dbReference type="InterPro" id="IPR009718">
    <property type="entry name" value="Rex_DNA-bd_C_dom"/>
</dbReference>
<dbReference type="Pfam" id="PF02629">
    <property type="entry name" value="CoA_binding"/>
    <property type="match status" value="1"/>
</dbReference>
<protein>
    <recommendedName>
        <fullName evidence="7">CoA-binding domain-containing protein</fullName>
    </recommendedName>
</protein>
<feature type="domain" description="CoA-binding" evidence="7">
    <location>
        <begin position="76"/>
        <end position="177"/>
    </location>
</feature>
<dbReference type="AlphaFoldDB" id="A0A0F9KIF5"/>
<dbReference type="NCBIfam" id="NF003989">
    <property type="entry name" value="PRK05472.1-3"/>
    <property type="match status" value="1"/>
</dbReference>
<dbReference type="GO" id="GO:0045892">
    <property type="term" value="P:negative regulation of DNA-templated transcription"/>
    <property type="evidence" value="ECO:0007669"/>
    <property type="project" value="InterPro"/>
</dbReference>
<dbReference type="InterPro" id="IPR036291">
    <property type="entry name" value="NAD(P)-bd_dom_sf"/>
</dbReference>
<dbReference type="SUPFAM" id="SSF51735">
    <property type="entry name" value="NAD(P)-binding Rossmann-fold domains"/>
    <property type="match status" value="1"/>
</dbReference>
<dbReference type="Pfam" id="PF06971">
    <property type="entry name" value="Put_DNA-bind_N"/>
    <property type="match status" value="1"/>
</dbReference>
<evidence type="ECO:0000256" key="4">
    <source>
        <dbReference type="ARBA" id="ARBA00023027"/>
    </source>
</evidence>
<dbReference type="NCBIfam" id="NF003996">
    <property type="entry name" value="PRK05472.2-5"/>
    <property type="match status" value="1"/>
</dbReference>
<sequence>MEIPPVVIDRLPLYARALAGLEAKGREVISSQELGSRLGVTPAQIRKDLSYFGRFGKQGRGYNVRKLLDELHRILGLDRQWRMALVGVGKLGRAVLGYEGFGPQGFRIVEAFDADAKRIGERINRLTVRDTSELEKVLSKNPVDVGIVAVPAEIAQDVIDSLVKCGVRAILNYAPIATHVPPGVYVRRIEPVLALQSMTYYLKNRPRAPAATPTG</sequence>
<evidence type="ECO:0000256" key="5">
    <source>
        <dbReference type="ARBA" id="ARBA00023125"/>
    </source>
</evidence>
<evidence type="ECO:0000256" key="3">
    <source>
        <dbReference type="ARBA" id="ARBA00023015"/>
    </source>
</evidence>
<dbReference type="EMBL" id="LAZR01009127">
    <property type="protein sequence ID" value="KKM74531.1"/>
    <property type="molecule type" value="Genomic_DNA"/>
</dbReference>
<evidence type="ECO:0000256" key="1">
    <source>
        <dbReference type="ARBA" id="ARBA00022490"/>
    </source>
</evidence>
<evidence type="ECO:0000313" key="8">
    <source>
        <dbReference type="EMBL" id="KKM74531.1"/>
    </source>
</evidence>
<dbReference type="Gene3D" id="1.10.10.10">
    <property type="entry name" value="Winged helix-like DNA-binding domain superfamily/Winged helix DNA-binding domain"/>
    <property type="match status" value="1"/>
</dbReference>
<proteinExistence type="inferred from homology"/>
<dbReference type="NCBIfam" id="NF003993">
    <property type="entry name" value="PRK05472.2-2"/>
    <property type="match status" value="1"/>
</dbReference>